<accession>A0A285PEG8</accession>
<dbReference type="Proteomes" id="UP000219439">
    <property type="component" value="Unassembled WGS sequence"/>
</dbReference>
<dbReference type="EMBL" id="OBEL01000004">
    <property type="protein sequence ID" value="SNZ20150.1"/>
    <property type="molecule type" value="Genomic_DNA"/>
</dbReference>
<sequence>MNYKSDIDGLCAVAVMSAVLLGHWVKHKRDNNVSVSIDILKNVAFWEAASVKGVVALGPLPLCVRTYREPFVCVIYREA</sequence>
<protein>
    <submittedName>
        <fullName evidence="1">Uncharacterized protein</fullName>
    </submittedName>
</protein>
<proteinExistence type="predicted"/>
<gene>
    <name evidence="1" type="ORF">SAMN06265368_3253</name>
</gene>
<name>A0A285PEG8_9HYPH</name>
<evidence type="ECO:0000313" key="1">
    <source>
        <dbReference type="EMBL" id="SNZ20150.1"/>
    </source>
</evidence>
<organism evidence="1 2">
    <name type="scientific">Cohaesibacter gelatinilyticus</name>
    <dbReference type="NCBI Taxonomy" id="372072"/>
    <lineage>
        <taxon>Bacteria</taxon>
        <taxon>Pseudomonadati</taxon>
        <taxon>Pseudomonadota</taxon>
        <taxon>Alphaproteobacteria</taxon>
        <taxon>Hyphomicrobiales</taxon>
        <taxon>Cohaesibacteraceae</taxon>
    </lineage>
</organism>
<reference evidence="1 2" key="1">
    <citation type="submission" date="2017-09" db="EMBL/GenBank/DDBJ databases">
        <authorList>
            <person name="Ehlers B."/>
            <person name="Leendertz F.H."/>
        </authorList>
    </citation>
    <scope>NUCLEOTIDE SEQUENCE [LARGE SCALE GENOMIC DNA]</scope>
    <source>
        <strain evidence="1 2">DSM 18289</strain>
    </source>
</reference>
<dbReference type="AlphaFoldDB" id="A0A285PEG8"/>
<keyword evidence="2" id="KW-1185">Reference proteome</keyword>
<dbReference type="RefSeq" id="WP_097154532.1">
    <property type="nucleotide sequence ID" value="NZ_OBEL01000004.1"/>
</dbReference>
<evidence type="ECO:0000313" key="2">
    <source>
        <dbReference type="Proteomes" id="UP000219439"/>
    </source>
</evidence>